<keyword evidence="2" id="KW-0547">Nucleotide-binding</keyword>
<dbReference type="Pfam" id="PF02661">
    <property type="entry name" value="Fic"/>
    <property type="match status" value="1"/>
</dbReference>
<reference evidence="4 5" key="1">
    <citation type="submission" date="2016-10" db="EMBL/GenBank/DDBJ databases">
        <authorList>
            <person name="Varghese N."/>
            <person name="Submissions S."/>
        </authorList>
    </citation>
    <scope>NUCLEOTIDE SEQUENCE [LARGE SCALE GENOMIC DNA]</scope>
    <source>
        <strain evidence="4 5">DSM 29073</strain>
    </source>
</reference>
<evidence type="ECO:0000259" key="3">
    <source>
        <dbReference type="PROSITE" id="PS51459"/>
    </source>
</evidence>
<evidence type="ECO:0000256" key="2">
    <source>
        <dbReference type="PIRSR" id="PIRSR640198-2"/>
    </source>
</evidence>
<organism evidence="4 5">
    <name type="scientific">Parabacteroides chinchillae</name>
    <dbReference type="NCBI Taxonomy" id="871327"/>
    <lineage>
        <taxon>Bacteria</taxon>
        <taxon>Pseudomonadati</taxon>
        <taxon>Bacteroidota</taxon>
        <taxon>Bacteroidia</taxon>
        <taxon>Bacteroidales</taxon>
        <taxon>Tannerellaceae</taxon>
        <taxon>Parabacteroides</taxon>
    </lineage>
</organism>
<dbReference type="InterPro" id="IPR040198">
    <property type="entry name" value="Fido_containing"/>
</dbReference>
<dbReference type="GO" id="GO:0005524">
    <property type="term" value="F:ATP binding"/>
    <property type="evidence" value="ECO:0007669"/>
    <property type="project" value="UniProtKB-KW"/>
</dbReference>
<dbReference type="PANTHER" id="PTHR13504">
    <property type="entry name" value="FIDO DOMAIN-CONTAINING PROTEIN DDB_G0283145"/>
    <property type="match status" value="1"/>
</dbReference>
<dbReference type="PANTHER" id="PTHR13504:SF38">
    <property type="entry name" value="FIDO DOMAIN-CONTAINING PROTEIN"/>
    <property type="match status" value="1"/>
</dbReference>
<protein>
    <submittedName>
        <fullName evidence="4">Fic/DOC family protein</fullName>
    </submittedName>
</protein>
<evidence type="ECO:0000313" key="4">
    <source>
        <dbReference type="EMBL" id="SEG02823.1"/>
    </source>
</evidence>
<proteinExistence type="predicted"/>
<name>A0A8G2F1V4_9BACT</name>
<gene>
    <name evidence="4" type="ORF">SAMN05444001_11298</name>
</gene>
<dbReference type="InterPro" id="IPR003812">
    <property type="entry name" value="Fido"/>
</dbReference>
<feature type="binding site" evidence="2">
    <location>
        <begin position="487"/>
        <end position="494"/>
    </location>
    <ligand>
        <name>ATP</name>
        <dbReference type="ChEBI" id="CHEBI:30616"/>
    </ligand>
</feature>
<keyword evidence="5" id="KW-1185">Reference proteome</keyword>
<accession>A0A8G2F1V4</accession>
<dbReference type="AlphaFoldDB" id="A0A8G2F1V4"/>
<dbReference type="SUPFAM" id="SSF140931">
    <property type="entry name" value="Fic-like"/>
    <property type="match status" value="1"/>
</dbReference>
<keyword evidence="2" id="KW-0067">ATP-binding</keyword>
<evidence type="ECO:0000256" key="1">
    <source>
        <dbReference type="PIRSR" id="PIRSR640198-1"/>
    </source>
</evidence>
<dbReference type="PROSITE" id="PS51459">
    <property type="entry name" value="FIDO"/>
    <property type="match status" value="1"/>
</dbReference>
<comment type="caution">
    <text evidence="4">The sequence shown here is derived from an EMBL/GenBank/DDBJ whole genome shotgun (WGS) entry which is preliminary data.</text>
</comment>
<dbReference type="InterPro" id="IPR036597">
    <property type="entry name" value="Fido-like_dom_sf"/>
</dbReference>
<sequence length="542" mass="60833">MVIRTMELYLHIIRVIQHKHKRVLFFLIITCRATDIFTYSNTVQTMATIAELLASSLAALKKVQQDGNFMIIKGGELSPTHMKRLMANNFLKPIIKGWYVVTDPRTLPGDSTAWYASFWNFIVRYATERYGKEWCLSAEQSLAIHSGSSIVPAQVLIRAPKGNNNAIQLIPPTSIFNLGAELPSVIDSNNQYGLNLYSLTEAIIVATPSMYSNDPLTMRTALAMVGDVSGILKILVDTGQTIRAGRVAGAFRNIGRADFADEIMSTMKRIGYDVREDDPFAEVVKVSRSPSPYATRLRLMWQNMRDDVLSNFSRTKSNLSPQQFLEQMETQYKLDAYHSLSIEGYRVTDELINKVKSGAWKPDGDDADSKNALAARGYWQAFQSVKTSISDILNGANNAEVVERDLSVWHSEMFMPCVTAGIIKPSDIVGYRSHQVYIRNSMHTPPNPDALRDAMRTLFELLKEEPEASVRAILGHFVFTYIHPYMDGNGRVGRFLMNTMLASGGYDWLIISVEKRDEYMVALEKASVAGDIVPFTKFLSSI</sequence>
<dbReference type="EMBL" id="FNVS01000012">
    <property type="protein sequence ID" value="SEG02823.1"/>
    <property type="molecule type" value="Genomic_DNA"/>
</dbReference>
<dbReference type="Proteomes" id="UP000236725">
    <property type="component" value="Unassembled WGS sequence"/>
</dbReference>
<dbReference type="Gene3D" id="1.10.3290.10">
    <property type="entry name" value="Fido-like domain"/>
    <property type="match status" value="1"/>
</dbReference>
<feature type="active site" evidence="1">
    <location>
        <position position="483"/>
    </location>
</feature>
<feature type="domain" description="Fido" evidence="3">
    <location>
        <begin position="401"/>
        <end position="541"/>
    </location>
</feature>
<evidence type="ECO:0000313" key="5">
    <source>
        <dbReference type="Proteomes" id="UP000236725"/>
    </source>
</evidence>